<dbReference type="Proteomes" id="UP001565368">
    <property type="component" value="Unassembled WGS sequence"/>
</dbReference>
<dbReference type="EMBL" id="JBBXJM010000005">
    <property type="protein sequence ID" value="KAL1406921.1"/>
    <property type="molecule type" value="Genomic_DNA"/>
</dbReference>
<feature type="compositionally biased region" description="Polar residues" evidence="1">
    <location>
        <begin position="154"/>
        <end position="169"/>
    </location>
</feature>
<proteinExistence type="predicted"/>
<feature type="compositionally biased region" description="Polar residues" evidence="1">
    <location>
        <begin position="132"/>
        <end position="147"/>
    </location>
</feature>
<evidence type="ECO:0000313" key="2">
    <source>
        <dbReference type="EMBL" id="KAL1406921.1"/>
    </source>
</evidence>
<dbReference type="RefSeq" id="XP_069206865.1">
    <property type="nucleotide sequence ID" value="XM_069354794.1"/>
</dbReference>
<reference evidence="2 3" key="1">
    <citation type="submission" date="2023-08" db="EMBL/GenBank/DDBJ databases">
        <title>Annotated Genome Sequence of Vanrija albida AlHP1.</title>
        <authorList>
            <person name="Herzog R."/>
        </authorList>
    </citation>
    <scope>NUCLEOTIDE SEQUENCE [LARGE SCALE GENOMIC DNA]</scope>
    <source>
        <strain evidence="2 3">AlHP1</strain>
    </source>
</reference>
<evidence type="ECO:0000313" key="3">
    <source>
        <dbReference type="Proteomes" id="UP001565368"/>
    </source>
</evidence>
<comment type="caution">
    <text evidence="2">The sequence shown here is derived from an EMBL/GenBank/DDBJ whole genome shotgun (WGS) entry which is preliminary data.</text>
</comment>
<protein>
    <submittedName>
        <fullName evidence="2">Uncharacterized protein</fullName>
    </submittedName>
</protein>
<feature type="region of interest" description="Disordered" evidence="1">
    <location>
        <begin position="132"/>
        <end position="217"/>
    </location>
</feature>
<dbReference type="GeneID" id="95987376"/>
<name>A0ABR3PX72_9TREE</name>
<feature type="region of interest" description="Disordered" evidence="1">
    <location>
        <begin position="473"/>
        <end position="502"/>
    </location>
</feature>
<evidence type="ECO:0000256" key="1">
    <source>
        <dbReference type="SAM" id="MobiDB-lite"/>
    </source>
</evidence>
<keyword evidence="3" id="KW-1185">Reference proteome</keyword>
<sequence length="567" mass="61502">MVSSDAIDRLLSVHLHPPYSQPSLMGHLLTFEPAATKSELFSTNPKHLDVKHAKGRLFLETLPTIIADAVTKRIPQDQPLTFGLVRDAYLKVAESMRSGDVEYGSQPWHHAVSRLVPGRPIKWPAAKNLEASTSLTRAPGTHTTFESGSEVDSRNSTFSNTEPNTSSEWETGPGGDSSSQDASGTDDDDITTSRHPSPADPNNSAIDANASRGAEASYPTKIGLHSSSASIETPKLYEVPPRRGMRVSFCPYCDNSDHSIDDCGEKARGSKPSKRLALYRPGNPLGTTPVEVDTGLFIGSLATTSRWSPVIAMPATIFLAPHATTPHQVHVVRDLALLTDTTPIEKVLIGGVGSNRVLYSSLKGSIHLFKDDYATRPDQDPEDEIIPDVYYVPDAPCNVFSLQTLGLDKWIVDDSRRLLDTPIGDLLLARFPNGLLAAQIPCISELYPVSPPPQWRRDSSVCIGYRLVTPAGGKPTATDCPKASGSDPAGVSDDPSTSNYKDFNDALQSARDHLPVGDRAELDKVGFVEIATSDYRELYHVGSGLTFKIHEMGGQDVILATAWWGWE</sequence>
<gene>
    <name evidence="2" type="ORF">Q8F55_006333</name>
</gene>
<organism evidence="2 3">
    <name type="scientific">Vanrija albida</name>
    <dbReference type="NCBI Taxonomy" id="181172"/>
    <lineage>
        <taxon>Eukaryota</taxon>
        <taxon>Fungi</taxon>
        <taxon>Dikarya</taxon>
        <taxon>Basidiomycota</taxon>
        <taxon>Agaricomycotina</taxon>
        <taxon>Tremellomycetes</taxon>
        <taxon>Trichosporonales</taxon>
        <taxon>Trichosporonaceae</taxon>
        <taxon>Vanrija</taxon>
    </lineage>
</organism>
<accession>A0ABR3PX72</accession>